<dbReference type="Pfam" id="PF00858">
    <property type="entry name" value="ASC"/>
    <property type="match status" value="1"/>
</dbReference>
<keyword evidence="13 21" id="KW-0407">Ion channel</keyword>
<dbReference type="Gene3D" id="2.60.470.10">
    <property type="entry name" value="Acid-sensing ion channels like domains"/>
    <property type="match status" value="1"/>
</dbReference>
<dbReference type="InterPro" id="IPR020903">
    <property type="entry name" value="ENaC_CS"/>
</dbReference>
<feature type="region of interest" description="Disordered" evidence="18">
    <location>
        <begin position="1"/>
        <end position="54"/>
    </location>
</feature>
<evidence type="ECO:0000256" key="4">
    <source>
        <dbReference type="ARBA" id="ARBA00022461"/>
    </source>
</evidence>
<evidence type="ECO:0000256" key="1">
    <source>
        <dbReference type="ARBA" id="ARBA00004424"/>
    </source>
</evidence>
<evidence type="ECO:0000256" key="8">
    <source>
        <dbReference type="ARBA" id="ARBA00023053"/>
    </source>
</evidence>
<evidence type="ECO:0000313" key="20">
    <source>
        <dbReference type="Proteomes" id="UP000515159"/>
    </source>
</evidence>
<evidence type="ECO:0000256" key="2">
    <source>
        <dbReference type="ARBA" id="ARBA00004439"/>
    </source>
</evidence>
<feature type="transmembrane region" description="Helical" evidence="19">
    <location>
        <begin position="122"/>
        <end position="142"/>
    </location>
</feature>
<evidence type="ECO:0000256" key="19">
    <source>
        <dbReference type="SAM" id="Phobius"/>
    </source>
</evidence>
<feature type="region of interest" description="Disordered" evidence="18">
    <location>
        <begin position="672"/>
        <end position="700"/>
    </location>
</feature>
<evidence type="ECO:0000256" key="6">
    <source>
        <dbReference type="ARBA" id="ARBA00022692"/>
    </source>
</evidence>
<keyword evidence="11" id="KW-1015">Disulfide bond</keyword>
<evidence type="ECO:0000256" key="14">
    <source>
        <dbReference type="ARBA" id="ARBA00023329"/>
    </source>
</evidence>
<keyword evidence="4" id="KW-0894">Sodium channel</keyword>
<dbReference type="GO" id="GO:0016324">
    <property type="term" value="C:apical plasma membrane"/>
    <property type="evidence" value="ECO:0007669"/>
    <property type="project" value="UniProtKB-SubCell"/>
</dbReference>
<dbReference type="Gene3D" id="1.10.287.770">
    <property type="entry name" value="YojJ-like"/>
    <property type="match status" value="1"/>
</dbReference>
<dbReference type="PRINTS" id="PR01078">
    <property type="entry name" value="AMINACHANNEL"/>
</dbReference>
<keyword evidence="5" id="KW-1003">Cell membrane</keyword>
<evidence type="ECO:0000256" key="10">
    <source>
        <dbReference type="ARBA" id="ARBA00023136"/>
    </source>
</evidence>
<evidence type="ECO:0000256" key="18">
    <source>
        <dbReference type="SAM" id="MobiDB-lite"/>
    </source>
</evidence>
<reference evidence="21" key="1">
    <citation type="submission" date="2025-08" db="UniProtKB">
        <authorList>
            <consortium name="RefSeq"/>
        </authorList>
    </citation>
    <scope>IDENTIFICATION</scope>
</reference>
<keyword evidence="9" id="KW-0406">Ion transport</keyword>
<evidence type="ECO:0000256" key="9">
    <source>
        <dbReference type="ARBA" id="ARBA00023065"/>
    </source>
</evidence>
<keyword evidence="6 19" id="KW-0812">Transmembrane</keyword>
<evidence type="ECO:0000256" key="7">
    <source>
        <dbReference type="ARBA" id="ARBA00022989"/>
    </source>
</evidence>
<organism evidence="20 21">
    <name type="scientific">Geotrypetes seraphini</name>
    <name type="common">Gaboon caecilian</name>
    <name type="synonym">Caecilia seraphini</name>
    <dbReference type="NCBI Taxonomy" id="260995"/>
    <lineage>
        <taxon>Eukaryota</taxon>
        <taxon>Metazoa</taxon>
        <taxon>Chordata</taxon>
        <taxon>Craniata</taxon>
        <taxon>Vertebrata</taxon>
        <taxon>Euteleostomi</taxon>
        <taxon>Amphibia</taxon>
        <taxon>Gymnophiona</taxon>
        <taxon>Geotrypetes</taxon>
    </lineage>
</organism>
<evidence type="ECO:0000256" key="17">
    <source>
        <dbReference type="ARBA" id="ARBA00050053"/>
    </source>
</evidence>
<dbReference type="RefSeq" id="XP_033818589.1">
    <property type="nucleotide sequence ID" value="XM_033962698.1"/>
</dbReference>
<keyword evidence="8" id="KW-0915">Sodium</keyword>
<keyword evidence="14" id="KW-0968">Cytoplasmic vesicle</keyword>
<dbReference type="AlphaFoldDB" id="A0A6P8SIK6"/>
<evidence type="ECO:0000256" key="13">
    <source>
        <dbReference type="ARBA" id="ARBA00023303"/>
    </source>
</evidence>
<evidence type="ECO:0000256" key="3">
    <source>
        <dbReference type="ARBA" id="ARBA00022448"/>
    </source>
</evidence>
<evidence type="ECO:0000313" key="21">
    <source>
        <dbReference type="RefSeq" id="XP_033818589.1"/>
    </source>
</evidence>
<dbReference type="KEGG" id="gsh:117368921"/>
<evidence type="ECO:0000256" key="16">
    <source>
        <dbReference type="ARBA" id="ARBA00038224"/>
    </source>
</evidence>
<dbReference type="Proteomes" id="UP000515159">
    <property type="component" value="Chromosome 11"/>
</dbReference>
<name>A0A6P8SIK6_GEOSA</name>
<keyword evidence="12" id="KW-0739">Sodium transport</keyword>
<evidence type="ECO:0000256" key="15">
    <source>
        <dbReference type="ARBA" id="ARBA00036239"/>
    </source>
</evidence>
<dbReference type="InParanoid" id="A0A6P8SIK6"/>
<evidence type="ECO:0000256" key="11">
    <source>
        <dbReference type="ARBA" id="ARBA00023157"/>
    </source>
</evidence>
<protein>
    <recommendedName>
        <fullName evidence="17">Amiloride-sensitive sodium channel subunit beta</fullName>
    </recommendedName>
</protein>
<accession>A0A6P8SIK6</accession>
<dbReference type="CTD" id="6338"/>
<keyword evidence="7 19" id="KW-1133">Transmembrane helix</keyword>
<dbReference type="PANTHER" id="PTHR11690">
    <property type="entry name" value="AMILORIDE-SENSITIVE SODIUM CHANNEL-RELATED"/>
    <property type="match status" value="1"/>
</dbReference>
<dbReference type="FunCoup" id="A0A6P8SIK6">
    <property type="interactions" value="80"/>
</dbReference>
<comment type="subcellular location">
    <subcellularLocation>
        <location evidence="1">Apical cell membrane</location>
        <topology evidence="1">Multi-pass membrane protein</topology>
    </subcellularLocation>
    <subcellularLocation>
        <location evidence="2">Cytoplasmic vesicle membrane</location>
        <topology evidence="2">Multi-pass membrane protein</topology>
    </subcellularLocation>
</comment>
<feature type="compositionally biased region" description="Pro residues" evidence="18">
    <location>
        <begin position="687"/>
        <end position="696"/>
    </location>
</feature>
<dbReference type="PANTHER" id="PTHR11690:SF18">
    <property type="entry name" value="AMILORIDE-SENSITIVE SODIUM CHANNEL SUBUNIT BETA"/>
    <property type="match status" value="1"/>
</dbReference>
<dbReference type="InterPro" id="IPR001873">
    <property type="entry name" value="ENaC"/>
</dbReference>
<proteinExistence type="inferred from homology"/>
<feature type="compositionally biased region" description="Polar residues" evidence="18">
    <location>
        <begin position="39"/>
        <end position="50"/>
    </location>
</feature>
<keyword evidence="20" id="KW-1185">Reference proteome</keyword>
<dbReference type="PROSITE" id="PS01206">
    <property type="entry name" value="ASC"/>
    <property type="match status" value="1"/>
</dbReference>
<evidence type="ECO:0000256" key="5">
    <source>
        <dbReference type="ARBA" id="ARBA00022475"/>
    </source>
</evidence>
<evidence type="ECO:0000256" key="12">
    <source>
        <dbReference type="ARBA" id="ARBA00023201"/>
    </source>
</evidence>
<dbReference type="InterPro" id="IPR004724">
    <property type="entry name" value="ENaC_chordates"/>
</dbReference>
<keyword evidence="3" id="KW-0813">Transport</keyword>
<sequence>MGKELPSAFASGPTSPTKSLVSRGILPSPGAAPPPLTPVTDSLPSQSRTGQPAGEGWGPELWLLRTEVNMMIKKLKRYCTRALHRLQKGPGYTYKELWVWYCENTNTHGPKRIVSEGPKKKVMWFILTLVFTGLVFWQWGLLIQSYLSYEISVSLSVGFRTNQFPAVTVCNANPFKYSKVKHLLQELDDLVSTALKRIQLSNQPSMAGAALSSNTTGNGSYTLDPRLWNNIPLLIIDETDPDNPVIVNIFENTPNSNITNSISSRSPNPRAYSQRIKVAMQMCTNNGTECSYRNFSSAVQAVSEWYVLQFNNILSAIPEAEKIEMGYTAKDMILTCLFGVQPCSYRNFTQLYHPIYGNCYVFNWGQDEEVLVSTNPGVEFGLKLVLDINQGEYIPYLQSTASSVIMLHEQRSYPYLKDLGFFAQTGAETSIGILLDEIQHLGDPYSSCTVDGSDIPWTNLYWQYNSSYSIQSCLRSCFQSQMVQMCGCSSYLYPELKKSQYCNDVKNPDWVPCYFKVLDSVDFRDICIQSCKQPCNNTQYRMTISMADWPSESSEDWIYHVLSSERDSSTNITVKRNGVMKVNIYFQEFNYRTVSESAATNIVLLLSNLEGQFGFWMGGSILCIIEFLEIIVDCFWITIIKIIAWSKQREHKRAAARYDMAPPTVSELVDGQTNPGFYKEEIKKDPPPIPGTPPPNYDSLRVHPIDVLELSEEEDN</sequence>
<gene>
    <name evidence="21" type="primary">SCNN1B</name>
</gene>
<dbReference type="GO" id="GO:0015280">
    <property type="term" value="F:ligand-gated sodium channel activity"/>
    <property type="evidence" value="ECO:0007669"/>
    <property type="project" value="InterPro"/>
</dbReference>
<comment type="catalytic activity">
    <reaction evidence="15">
        <text>Na(+)(in) = Na(+)(out)</text>
        <dbReference type="Rhea" id="RHEA:34963"/>
        <dbReference type="ChEBI" id="CHEBI:29101"/>
    </reaction>
</comment>
<dbReference type="NCBIfam" id="TIGR00859">
    <property type="entry name" value="ENaC"/>
    <property type="match status" value="1"/>
</dbReference>
<dbReference type="OrthoDB" id="6502088at2759"/>
<dbReference type="GO" id="GO:0030659">
    <property type="term" value="C:cytoplasmic vesicle membrane"/>
    <property type="evidence" value="ECO:0007669"/>
    <property type="project" value="UniProtKB-SubCell"/>
</dbReference>
<comment type="similarity">
    <text evidence="16">Belongs to the amiloride-sensitive sodium channel (TC 1.A.6) family. SCNN1B subfamily.</text>
</comment>
<dbReference type="GeneID" id="117368921"/>
<keyword evidence="10 19" id="KW-0472">Membrane</keyword>